<proteinExistence type="predicted"/>
<accession>A0A8T2ZB60</accession>
<gene>
    <name evidence="1" type="ORF">H0E87_007423</name>
</gene>
<comment type="caution">
    <text evidence="1">The sequence shown here is derived from an EMBL/GenBank/DDBJ whole genome shotgun (WGS) entry which is preliminary data.</text>
</comment>
<reference evidence="1" key="1">
    <citation type="journal article" date="2021" name="J. Hered.">
        <title>Genome Assembly of Salicaceae Populus deltoides (Eastern Cottonwood) I-69 Based on Nanopore Sequencing and Hi-C Technologies.</title>
        <authorList>
            <person name="Bai S."/>
            <person name="Wu H."/>
            <person name="Zhang J."/>
            <person name="Pan Z."/>
            <person name="Zhao W."/>
            <person name="Li Z."/>
            <person name="Tong C."/>
        </authorList>
    </citation>
    <scope>NUCLEOTIDE SEQUENCE</scope>
    <source>
        <tissue evidence="1">Leaf</tissue>
    </source>
</reference>
<evidence type="ECO:0000313" key="2">
    <source>
        <dbReference type="Proteomes" id="UP000807159"/>
    </source>
</evidence>
<keyword evidence="2" id="KW-1185">Reference proteome</keyword>
<dbReference type="Proteomes" id="UP000807159">
    <property type="component" value="Chromosome 3"/>
</dbReference>
<dbReference type="EMBL" id="JACEGQ020000003">
    <property type="protein sequence ID" value="KAH8514579.1"/>
    <property type="molecule type" value="Genomic_DNA"/>
</dbReference>
<sequence>MDEREERWLRGRLAPVEADLRGDEGENGDGRAFTIWQLVQEHGLLGLSRGQKLPPLRSVEGEKAGSAGAGCCGEELLLLWCLLEADVDGEAGLCAAEWEPRWGREDEGRSWLSAKEARESLVFVCLAEGSGLLDDVHDGCRRKDLLVEGGRGSEEMGMTLPSSGRRR</sequence>
<name>A0A8T2ZB60_POPDE</name>
<protein>
    <submittedName>
        <fullName evidence="1">Uncharacterized protein</fullName>
    </submittedName>
</protein>
<dbReference type="AlphaFoldDB" id="A0A8T2ZB60"/>
<organism evidence="1 2">
    <name type="scientific">Populus deltoides</name>
    <name type="common">Eastern poplar</name>
    <name type="synonym">Eastern cottonwood</name>
    <dbReference type="NCBI Taxonomy" id="3696"/>
    <lineage>
        <taxon>Eukaryota</taxon>
        <taxon>Viridiplantae</taxon>
        <taxon>Streptophyta</taxon>
        <taxon>Embryophyta</taxon>
        <taxon>Tracheophyta</taxon>
        <taxon>Spermatophyta</taxon>
        <taxon>Magnoliopsida</taxon>
        <taxon>eudicotyledons</taxon>
        <taxon>Gunneridae</taxon>
        <taxon>Pentapetalae</taxon>
        <taxon>rosids</taxon>
        <taxon>fabids</taxon>
        <taxon>Malpighiales</taxon>
        <taxon>Salicaceae</taxon>
        <taxon>Saliceae</taxon>
        <taxon>Populus</taxon>
    </lineage>
</organism>
<evidence type="ECO:0000313" key="1">
    <source>
        <dbReference type="EMBL" id="KAH8514579.1"/>
    </source>
</evidence>